<dbReference type="AlphaFoldDB" id="A0A177MW60"/>
<dbReference type="STRING" id="980561.A1359_17960"/>
<name>A0A177MW60_9GAMM</name>
<protein>
    <recommendedName>
        <fullName evidence="3">Peptidoglycan binding-like domain-containing protein</fullName>
    </recommendedName>
</protein>
<sequence>MSLKSKAFAGDPLLEAAAVSDAAHIVPGTKGEHVARIQRALMILDKADLVADGSYGPKTAAAVLRFKQKRNIINRKYQTQADNIVGIMTMTALDKEMQSRVDPTVMIGRLMFAVSLQTTSDVRSKALTATTNATNVPVTSIRSIIRNNPYTPTGVNLPIELPPSVPPTKTYAVEVTIDPPLTGDDFMELSIVNGSTINGTATISPARIMRSSTVIVTGGTQTMPKKGGHLQIQAKLNGQDVKATSEGFSVCAHPIDVKATFVRDVNGVVEQIDKVGMRVKVTMDSDSKTFSDLDQVEVSELIETFNRNMPPFKDAPENPSGYTPVIPPKGLSMVDTHAEPRPSAGPRGTADKIQMHIFRCARCGANDKPVPNSGFDVQHEVFQDPATKKFRHKVTKKGTKIGMRIPGTQTIVKTNAGTATIVSPIHDL</sequence>
<organism evidence="1 2">
    <name type="scientific">Methylomonas lenta</name>
    <dbReference type="NCBI Taxonomy" id="980561"/>
    <lineage>
        <taxon>Bacteria</taxon>
        <taxon>Pseudomonadati</taxon>
        <taxon>Pseudomonadota</taxon>
        <taxon>Gammaproteobacteria</taxon>
        <taxon>Methylococcales</taxon>
        <taxon>Methylococcaceae</taxon>
        <taxon>Methylomonas</taxon>
    </lineage>
</organism>
<evidence type="ECO:0000313" key="1">
    <source>
        <dbReference type="EMBL" id="OAI09957.1"/>
    </source>
</evidence>
<dbReference type="Gene3D" id="1.10.101.10">
    <property type="entry name" value="PGBD-like superfamily/PGBD"/>
    <property type="match status" value="1"/>
</dbReference>
<comment type="caution">
    <text evidence="1">The sequence shown here is derived from an EMBL/GenBank/DDBJ whole genome shotgun (WGS) entry which is preliminary data.</text>
</comment>
<dbReference type="Proteomes" id="UP000078476">
    <property type="component" value="Unassembled WGS sequence"/>
</dbReference>
<dbReference type="InterPro" id="IPR036366">
    <property type="entry name" value="PGBDSf"/>
</dbReference>
<gene>
    <name evidence="1" type="ORF">A1359_17960</name>
</gene>
<evidence type="ECO:0000313" key="2">
    <source>
        <dbReference type="Proteomes" id="UP000078476"/>
    </source>
</evidence>
<accession>A0A177MW60</accession>
<evidence type="ECO:0008006" key="3">
    <source>
        <dbReference type="Google" id="ProtNLM"/>
    </source>
</evidence>
<dbReference type="EMBL" id="LUUI01000162">
    <property type="protein sequence ID" value="OAI09957.1"/>
    <property type="molecule type" value="Genomic_DNA"/>
</dbReference>
<proteinExistence type="predicted"/>
<keyword evidence="2" id="KW-1185">Reference proteome</keyword>
<dbReference type="SUPFAM" id="SSF47090">
    <property type="entry name" value="PGBD-like"/>
    <property type="match status" value="1"/>
</dbReference>
<reference evidence="1 2" key="1">
    <citation type="submission" date="2016-03" db="EMBL/GenBank/DDBJ databases">
        <authorList>
            <person name="Ploux O."/>
        </authorList>
    </citation>
    <scope>NUCLEOTIDE SEQUENCE [LARGE SCALE GENOMIC DNA]</scope>
    <source>
        <strain evidence="1 2">R-45370</strain>
    </source>
</reference>
<dbReference type="RefSeq" id="WP_066987971.1">
    <property type="nucleotide sequence ID" value="NZ_LUUI01000162.1"/>
</dbReference>
<dbReference type="OrthoDB" id="5939551at2"/>
<dbReference type="InterPro" id="IPR036365">
    <property type="entry name" value="PGBD-like_sf"/>
</dbReference>